<feature type="compositionally biased region" description="Low complexity" evidence="6">
    <location>
        <begin position="724"/>
        <end position="738"/>
    </location>
</feature>
<organism evidence="8 9">
    <name type="scientific">Modicella reniformis</name>
    <dbReference type="NCBI Taxonomy" id="1440133"/>
    <lineage>
        <taxon>Eukaryota</taxon>
        <taxon>Fungi</taxon>
        <taxon>Fungi incertae sedis</taxon>
        <taxon>Mucoromycota</taxon>
        <taxon>Mortierellomycotina</taxon>
        <taxon>Mortierellomycetes</taxon>
        <taxon>Mortierellales</taxon>
        <taxon>Mortierellaceae</taxon>
        <taxon>Modicella</taxon>
    </lineage>
</organism>
<evidence type="ECO:0000259" key="7">
    <source>
        <dbReference type="Pfam" id="PF13890"/>
    </source>
</evidence>
<evidence type="ECO:0000313" key="8">
    <source>
        <dbReference type="EMBL" id="KAF9988164.1"/>
    </source>
</evidence>
<feature type="compositionally biased region" description="Pro residues" evidence="6">
    <location>
        <begin position="714"/>
        <end position="723"/>
    </location>
</feature>
<sequence>MDDFDNFEFIDYTTSGPWERFITQIEDSLHSWGLVDKKLGVFDPATIAQTADVADSSPSSLTANIYSNGHDHSTPKRKPQSQQTYQVREMLSLDDATYSLSYHYHPAKARIAEGAERIDPNFLPTTLEGIQYHNLHRWTSLTHLLIISPVTISDIFASTISSSSSTSSVTIDLSGAKLLLSSFAIAFQNTGCSVPVFVPTGQPWDLTFMGLMIQSQSPAPPLRVTDASEENGTLLYMDEEEDDQGIEVRFNTTVVPYPPVQFSSLSGITKFFIEKMGIDDHNQASSPGTHSQSTKEQINATALFCYDLVNWYDEDWRRWKQPSDKEKNGGTGDLDTSLSTDDGLIMNTPDPRMNMEEIKIGGRSLVTLPVPVFPFGPVQDPLRSMRLFARFATAPSNLYLDNKAIADIDASCANIWILQATFKKDDFGTLSGIMEEAIASWSSEAASNGHDDLEPEKDLPYGDVLLSKSARQTRGAITMVDTVDVDNILDVLFEPQPASPPSFISKERAEGCVRLVPASELGLQFKHATTIPYNSFLWRMVQYLLDVISPTSDIPYATSVMGFMKVLWSELLKQFYTRWENSQLIPLIDIYGEGYNGVPATIVNSDPDQEKKPVVIDLRYNLLHQKLVMLNCCIARQILCNKEGPGDIHPLPRRRHEKFNESGPSTTPSSSAQRRSAQLQSLLHGLSDISRPRSADVVPMAKRLFETVKNRGHPPSPPPPPPSQGSSSSSASPSTSSSGILIPQSVSKAEPGSPTSDTSIPKRETSRRRRSSSGRHHDHLTETTMDSEDDDDVFYDPLETSESVVEPIEIQHKNHSLTESFVALKYSSSADSQSGVLVSDLDQTTVITRESDPREVADETKGEGGLRPLKNLKLLRTGAPLMIPNLQEPGYMTEDMIQQQEELFETFGASSDGAKMRAKHQSTQLISDMEAFKAANPGCVLEDFIRWHSPKDWVEDKGEMSARMADAGNYWQELWAHAKRIPVIRQTPLFNHNQEASKALFYLDNISPDQLFLQLLPTMCLVVYDTLVSHPIGLHIPLVSQALKDLGKELVRFPWNELELSGGEDLSLDVIIDRLREAELLMGRAIALVQKFPEQFILVDRILKDQETVVEDGPERECVYGLFSIGESSFPQPTSREFVLETYDPMPGSTASTEMVDWQSRPLQRRMYACFKESEVRIVETIAKDGLYM</sequence>
<dbReference type="GO" id="GO:0005096">
    <property type="term" value="F:GTPase activator activity"/>
    <property type="evidence" value="ECO:0007669"/>
    <property type="project" value="UniProtKB-KW"/>
</dbReference>
<evidence type="ECO:0000256" key="1">
    <source>
        <dbReference type="ARBA" id="ARBA00004496"/>
    </source>
</evidence>
<evidence type="ECO:0000313" key="9">
    <source>
        <dbReference type="Proteomes" id="UP000749646"/>
    </source>
</evidence>
<feature type="region of interest" description="Disordered" evidence="6">
    <location>
        <begin position="321"/>
        <end position="351"/>
    </location>
</feature>
<keyword evidence="9" id="KW-1185">Reference proteome</keyword>
<evidence type="ECO:0000256" key="5">
    <source>
        <dbReference type="ARBA" id="ARBA00022490"/>
    </source>
</evidence>
<comment type="caution">
    <text evidence="8">The sequence shown here is derived from an EMBL/GenBank/DDBJ whole genome shotgun (WGS) entry which is preliminary data.</text>
</comment>
<evidence type="ECO:0000256" key="4">
    <source>
        <dbReference type="ARBA" id="ARBA00022468"/>
    </source>
</evidence>
<accession>A0A9P6MBY3</accession>
<keyword evidence="5" id="KW-0963">Cytoplasm</keyword>
<dbReference type="PANTHER" id="PTHR21422:SF9">
    <property type="entry name" value="RAB3 GTPASE-ACTIVATING PROTEIN CATALYTIC SUBUNIT"/>
    <property type="match status" value="1"/>
</dbReference>
<feature type="compositionally biased region" description="Acidic residues" evidence="6">
    <location>
        <begin position="785"/>
        <end position="794"/>
    </location>
</feature>
<protein>
    <recommendedName>
        <fullName evidence="3">Rab3 GTPase-activating protein catalytic subunit</fullName>
    </recommendedName>
</protein>
<keyword evidence="4" id="KW-0343">GTPase activation</keyword>
<evidence type="ECO:0000256" key="3">
    <source>
        <dbReference type="ARBA" id="ARBA00015817"/>
    </source>
</evidence>
<feature type="compositionally biased region" description="Basic residues" evidence="6">
    <location>
        <begin position="765"/>
        <end position="778"/>
    </location>
</feature>
<dbReference type="InterPro" id="IPR045700">
    <property type="entry name" value="Rab3GAP1"/>
</dbReference>
<dbReference type="EMBL" id="JAAAHW010003140">
    <property type="protein sequence ID" value="KAF9988164.1"/>
    <property type="molecule type" value="Genomic_DNA"/>
</dbReference>
<dbReference type="InterPro" id="IPR026147">
    <property type="entry name" value="Rab3GAP1_conserved"/>
</dbReference>
<dbReference type="OrthoDB" id="17346at2759"/>
<dbReference type="Proteomes" id="UP000749646">
    <property type="component" value="Unassembled WGS sequence"/>
</dbReference>
<feature type="region of interest" description="Disordered" evidence="6">
    <location>
        <begin position="708"/>
        <end position="795"/>
    </location>
</feature>
<dbReference type="PANTHER" id="PTHR21422">
    <property type="entry name" value="RAB3 GTPASE-ACTIVATING PROTEIN CATALYTIC SUBUNIT"/>
    <property type="match status" value="1"/>
</dbReference>
<evidence type="ECO:0000256" key="2">
    <source>
        <dbReference type="ARBA" id="ARBA00008856"/>
    </source>
</evidence>
<name>A0A9P6MBY3_9FUNG</name>
<feature type="compositionally biased region" description="Low complexity" evidence="6">
    <location>
        <begin position="664"/>
        <end position="678"/>
    </location>
</feature>
<feature type="compositionally biased region" description="Low complexity" evidence="6">
    <location>
        <begin position="333"/>
        <end position="344"/>
    </location>
</feature>
<reference evidence="8" key="1">
    <citation type="journal article" date="2020" name="Fungal Divers.">
        <title>Resolving the Mortierellaceae phylogeny through synthesis of multi-gene phylogenetics and phylogenomics.</title>
        <authorList>
            <person name="Vandepol N."/>
            <person name="Liber J."/>
            <person name="Desiro A."/>
            <person name="Na H."/>
            <person name="Kennedy M."/>
            <person name="Barry K."/>
            <person name="Grigoriev I.V."/>
            <person name="Miller A.N."/>
            <person name="O'Donnell K."/>
            <person name="Stajich J.E."/>
            <person name="Bonito G."/>
        </authorList>
    </citation>
    <scope>NUCLEOTIDE SEQUENCE</scope>
    <source>
        <strain evidence="8">MES-2147</strain>
    </source>
</reference>
<proteinExistence type="inferred from homology"/>
<feature type="region of interest" description="Disordered" evidence="6">
    <location>
        <begin position="645"/>
        <end position="678"/>
    </location>
</feature>
<comment type="subcellular location">
    <subcellularLocation>
        <location evidence="1">Cytoplasm</location>
    </subcellularLocation>
</comment>
<dbReference type="GO" id="GO:0005737">
    <property type="term" value="C:cytoplasm"/>
    <property type="evidence" value="ECO:0007669"/>
    <property type="project" value="UniProtKB-SubCell"/>
</dbReference>
<dbReference type="Pfam" id="PF13890">
    <property type="entry name" value="Rab3-GTPase_cat"/>
    <property type="match status" value="1"/>
</dbReference>
<comment type="similarity">
    <text evidence="2">Belongs to the Rab3-GAP catalytic subunit family.</text>
</comment>
<dbReference type="AlphaFoldDB" id="A0A9P6MBY3"/>
<feature type="domain" description="Rab3GAP catalytic subunit conserved" evidence="7">
    <location>
        <begin position="860"/>
        <end position="1003"/>
    </location>
</feature>
<evidence type="ECO:0000256" key="6">
    <source>
        <dbReference type="SAM" id="MobiDB-lite"/>
    </source>
</evidence>
<gene>
    <name evidence="8" type="primary">RAB3GAP1_2</name>
    <name evidence="8" type="ORF">BGZ65_011517</name>
</gene>